<sequence>MISDCKFDGLLQIACTTMPANLATWLFVDCFDAERSELVFPGRGGAKVKYELDVDAINFVHNKYDIVHGAAPKIDEILERIKQNKVANEDFLRSWLMIAVSTFLCPPTSLGISPRCYPTLVDLERVKKLNWCNFVVDQLKEAAMNLDKKHSARGCLLLLVATFLVFMHQQFRIQNVSSFFTILCRRRGKLQLLSKRVRAAEPQGVEVDEEETYEDSDYADDEEEWISSSEDGGSDQGAYGGSDDEDGREEEVESDDFVPLSKRAKRMKSDPSKADKPPYTWERSWMKASLQGEKAQLSQQVLARVGLVIPPTEFYITKSIEEPTPPREGTSGPHPDQVPAKAPAMPAFLHVRQTTNFQYRDSSIFLLDLKTTFFCMAPPRSPDDASLWSLDNIPYEVLQEWEAQAIEINRQAKAKGKFGLQDTPRSAQAPTSKPSDTGPSGTASAQALRTHNRGAN</sequence>
<dbReference type="PANTHER" id="PTHR34835">
    <property type="entry name" value="OS07G0283600 PROTEIN-RELATED"/>
    <property type="match status" value="1"/>
</dbReference>
<dbReference type="Proteomes" id="UP000275267">
    <property type="component" value="Unassembled WGS sequence"/>
</dbReference>
<gene>
    <name evidence="2" type="ORF">C2845_PM09G05240</name>
</gene>
<evidence type="ECO:0000256" key="1">
    <source>
        <dbReference type="SAM" id="MobiDB-lite"/>
    </source>
</evidence>
<feature type="compositionally biased region" description="Acidic residues" evidence="1">
    <location>
        <begin position="242"/>
        <end position="256"/>
    </location>
</feature>
<feature type="compositionally biased region" description="Acidic residues" evidence="1">
    <location>
        <begin position="206"/>
        <end position="225"/>
    </location>
</feature>
<feature type="compositionally biased region" description="Polar residues" evidence="1">
    <location>
        <begin position="423"/>
        <end position="456"/>
    </location>
</feature>
<dbReference type="EMBL" id="PQIB02000006">
    <property type="protein sequence ID" value="RLN11934.1"/>
    <property type="molecule type" value="Genomic_DNA"/>
</dbReference>
<keyword evidence="3" id="KW-1185">Reference proteome</keyword>
<feature type="region of interest" description="Disordered" evidence="1">
    <location>
        <begin position="201"/>
        <end position="280"/>
    </location>
</feature>
<feature type="compositionally biased region" description="Basic and acidic residues" evidence="1">
    <location>
        <begin position="267"/>
        <end position="276"/>
    </location>
</feature>
<dbReference type="STRING" id="4540.A0A3L6RY80"/>
<feature type="region of interest" description="Disordered" evidence="1">
    <location>
        <begin position="415"/>
        <end position="456"/>
    </location>
</feature>
<organism evidence="2 3">
    <name type="scientific">Panicum miliaceum</name>
    <name type="common">Proso millet</name>
    <name type="synonym">Broomcorn millet</name>
    <dbReference type="NCBI Taxonomy" id="4540"/>
    <lineage>
        <taxon>Eukaryota</taxon>
        <taxon>Viridiplantae</taxon>
        <taxon>Streptophyta</taxon>
        <taxon>Embryophyta</taxon>
        <taxon>Tracheophyta</taxon>
        <taxon>Spermatophyta</taxon>
        <taxon>Magnoliopsida</taxon>
        <taxon>Liliopsida</taxon>
        <taxon>Poales</taxon>
        <taxon>Poaceae</taxon>
        <taxon>PACMAD clade</taxon>
        <taxon>Panicoideae</taxon>
        <taxon>Panicodae</taxon>
        <taxon>Paniceae</taxon>
        <taxon>Panicinae</taxon>
        <taxon>Panicum</taxon>
        <taxon>Panicum sect. Panicum</taxon>
    </lineage>
</organism>
<dbReference type="AlphaFoldDB" id="A0A3L6RY80"/>
<evidence type="ECO:0000313" key="3">
    <source>
        <dbReference type="Proteomes" id="UP000275267"/>
    </source>
</evidence>
<comment type="caution">
    <text evidence="2">The sequence shown here is derived from an EMBL/GenBank/DDBJ whole genome shotgun (WGS) entry which is preliminary data.</text>
</comment>
<name>A0A3L6RY80_PANMI</name>
<dbReference type="PANTHER" id="PTHR34835:SF83">
    <property type="entry name" value="OS09G0105200 PROTEIN"/>
    <property type="match status" value="1"/>
</dbReference>
<reference evidence="3" key="1">
    <citation type="journal article" date="2019" name="Nat. Commun.">
        <title>The genome of broomcorn millet.</title>
        <authorList>
            <person name="Zou C."/>
            <person name="Miki D."/>
            <person name="Li D."/>
            <person name="Tang Q."/>
            <person name="Xiao L."/>
            <person name="Rajput S."/>
            <person name="Deng P."/>
            <person name="Jia W."/>
            <person name="Huang R."/>
            <person name="Zhang M."/>
            <person name="Sun Y."/>
            <person name="Hu J."/>
            <person name="Fu X."/>
            <person name="Schnable P.S."/>
            <person name="Li F."/>
            <person name="Zhang H."/>
            <person name="Feng B."/>
            <person name="Zhu X."/>
            <person name="Liu R."/>
            <person name="Schnable J.C."/>
            <person name="Zhu J.-K."/>
            <person name="Zhang H."/>
        </authorList>
    </citation>
    <scope>NUCLEOTIDE SEQUENCE [LARGE SCALE GENOMIC DNA]</scope>
</reference>
<accession>A0A3L6RY80</accession>
<proteinExistence type="predicted"/>
<evidence type="ECO:0000313" key="2">
    <source>
        <dbReference type="EMBL" id="RLN11934.1"/>
    </source>
</evidence>
<protein>
    <submittedName>
        <fullName evidence="2">Uncharacterized protein</fullName>
    </submittedName>
</protein>
<dbReference type="OrthoDB" id="669288at2759"/>